<dbReference type="RefSeq" id="WP_235293641.1">
    <property type="nucleotide sequence ID" value="NZ_BSOH01000020.1"/>
</dbReference>
<proteinExistence type="predicted"/>
<reference evidence="1" key="1">
    <citation type="journal article" date="2014" name="Int. J. Syst. Evol. Microbiol.">
        <title>Complete genome sequence of Corynebacterium casei LMG S-19264T (=DSM 44701T), isolated from a smear-ripened cheese.</title>
        <authorList>
            <consortium name="US DOE Joint Genome Institute (JGI-PGF)"/>
            <person name="Walter F."/>
            <person name="Albersmeier A."/>
            <person name="Kalinowski J."/>
            <person name="Ruckert C."/>
        </authorList>
    </citation>
    <scope>NUCLEOTIDE SEQUENCE</scope>
    <source>
        <strain evidence="1">NBRC 108769</strain>
    </source>
</reference>
<evidence type="ECO:0000313" key="2">
    <source>
        <dbReference type="Proteomes" id="UP001156666"/>
    </source>
</evidence>
<gene>
    <name evidence="1" type="ORF">GCM10007940_28930</name>
</gene>
<comment type="caution">
    <text evidence="1">The sequence shown here is derived from an EMBL/GenBank/DDBJ whole genome shotgun (WGS) entry which is preliminary data.</text>
</comment>
<protein>
    <submittedName>
        <fullName evidence="1">Uncharacterized protein</fullName>
    </submittedName>
</protein>
<reference evidence="1" key="2">
    <citation type="submission" date="2023-01" db="EMBL/GenBank/DDBJ databases">
        <title>Draft genome sequence of Portibacter lacus strain NBRC 108769.</title>
        <authorList>
            <person name="Sun Q."/>
            <person name="Mori K."/>
        </authorList>
    </citation>
    <scope>NUCLEOTIDE SEQUENCE</scope>
    <source>
        <strain evidence="1">NBRC 108769</strain>
    </source>
</reference>
<dbReference type="AlphaFoldDB" id="A0AA37SR25"/>
<keyword evidence="2" id="KW-1185">Reference proteome</keyword>
<organism evidence="1 2">
    <name type="scientific">Portibacter lacus</name>
    <dbReference type="NCBI Taxonomy" id="1099794"/>
    <lineage>
        <taxon>Bacteria</taxon>
        <taxon>Pseudomonadati</taxon>
        <taxon>Bacteroidota</taxon>
        <taxon>Saprospiria</taxon>
        <taxon>Saprospirales</taxon>
        <taxon>Haliscomenobacteraceae</taxon>
        <taxon>Portibacter</taxon>
    </lineage>
</organism>
<evidence type="ECO:0000313" key="1">
    <source>
        <dbReference type="EMBL" id="GLR18277.1"/>
    </source>
</evidence>
<accession>A0AA37SR25</accession>
<dbReference type="EMBL" id="BSOH01000020">
    <property type="protein sequence ID" value="GLR18277.1"/>
    <property type="molecule type" value="Genomic_DNA"/>
</dbReference>
<dbReference type="Proteomes" id="UP001156666">
    <property type="component" value="Unassembled WGS sequence"/>
</dbReference>
<name>A0AA37SR25_9BACT</name>
<sequence>MKNDKEKWVNDVLNSMEGSRRAKPSPELFDQILQEIDRPETQVLTMPHWSRIAAVAALLIMGNVFAVQQISQSRYSDLSEVSSSDSDNYMLVSDYKIYE</sequence>